<feature type="binding site" evidence="12">
    <location>
        <position position="250"/>
    </location>
    <ligand>
        <name>K(+)</name>
        <dbReference type="ChEBI" id="CHEBI:29103"/>
    </ligand>
</feature>
<feature type="binding site" evidence="12">
    <location>
        <position position="142"/>
    </location>
    <ligand>
        <name>substrate</name>
    </ligand>
</feature>
<comment type="function">
    <text evidence="12">Catalyzes the phosphorylation of ribose at O-5 in a reaction requiring ATP and magnesium. The resulting D-ribose-5-phosphate can then be used either for sythesis of nucleotides, histidine, and tryptophan, or as a component of the pentose phosphate pathway.</text>
</comment>
<keyword evidence="14" id="KW-1185">Reference proteome</keyword>
<dbReference type="GO" id="GO:0046872">
    <property type="term" value="F:metal ion binding"/>
    <property type="evidence" value="ECO:0007669"/>
    <property type="project" value="UniProtKB-KW"/>
</dbReference>
<comment type="catalytic activity">
    <reaction evidence="12">
        <text>D-ribose + ATP = D-ribose 5-phosphate + ADP + H(+)</text>
        <dbReference type="Rhea" id="RHEA:13697"/>
        <dbReference type="ChEBI" id="CHEBI:15378"/>
        <dbReference type="ChEBI" id="CHEBI:30616"/>
        <dbReference type="ChEBI" id="CHEBI:47013"/>
        <dbReference type="ChEBI" id="CHEBI:78346"/>
        <dbReference type="ChEBI" id="CHEBI:456216"/>
        <dbReference type="EC" id="2.7.1.15"/>
    </reaction>
</comment>
<comment type="subcellular location">
    <subcellularLocation>
        <location evidence="12">Cytoplasm</location>
    </subcellularLocation>
</comment>
<accession>A0A1X7IER6</accession>
<dbReference type="InterPro" id="IPR002173">
    <property type="entry name" value="Carboh/pur_kinase_PfkB_CS"/>
</dbReference>
<keyword evidence="4 12" id="KW-0808">Transferase</keyword>
<dbReference type="GO" id="GO:0005829">
    <property type="term" value="C:cytosol"/>
    <property type="evidence" value="ECO:0007669"/>
    <property type="project" value="TreeGrafter"/>
</dbReference>
<dbReference type="Pfam" id="PF00294">
    <property type="entry name" value="PfkB"/>
    <property type="match status" value="1"/>
</dbReference>
<comment type="subunit">
    <text evidence="12">Homodimer.</text>
</comment>
<evidence type="ECO:0000256" key="8">
    <source>
        <dbReference type="ARBA" id="ARBA00022840"/>
    </source>
</evidence>
<dbReference type="PROSITE" id="PS00584">
    <property type="entry name" value="PFKB_KINASES_2"/>
    <property type="match status" value="1"/>
</dbReference>
<dbReference type="GO" id="GO:0004747">
    <property type="term" value="F:ribokinase activity"/>
    <property type="evidence" value="ECO:0007669"/>
    <property type="project" value="UniProtKB-UniRule"/>
</dbReference>
<evidence type="ECO:0000256" key="10">
    <source>
        <dbReference type="ARBA" id="ARBA00022958"/>
    </source>
</evidence>
<keyword evidence="7 12" id="KW-0418">Kinase</keyword>
<dbReference type="InterPro" id="IPR029056">
    <property type="entry name" value="Ribokinase-like"/>
</dbReference>
<feature type="binding site" evidence="12">
    <location>
        <position position="293"/>
    </location>
    <ligand>
        <name>K(+)</name>
        <dbReference type="ChEBI" id="CHEBI:29103"/>
    </ligand>
</feature>
<comment type="similarity">
    <text evidence="1">Belongs to the carbohydrate kinase pfkB family.</text>
</comment>
<evidence type="ECO:0000256" key="9">
    <source>
        <dbReference type="ARBA" id="ARBA00022842"/>
    </source>
</evidence>
<comment type="cofactor">
    <cofactor evidence="12">
        <name>Mg(2+)</name>
        <dbReference type="ChEBI" id="CHEBI:18420"/>
    </cofactor>
    <text evidence="12">Requires a divalent cation, most likely magnesium in vivo, as an electrophilic catalyst to aid phosphoryl group transfer. It is the chelate of the metal and the nucleotide that is the actual substrate.</text>
</comment>
<keyword evidence="5 12" id="KW-0479">Metal-binding</keyword>
<comment type="pathway">
    <text evidence="12">Carbohydrate metabolism; D-ribose degradation; D-ribose 5-phosphate from beta-D-ribopyranose: step 2/2.</text>
</comment>
<dbReference type="AlphaFoldDB" id="A0A1X7IER6"/>
<feature type="binding site" evidence="12">
    <location>
        <begin position="41"/>
        <end position="45"/>
    </location>
    <ligand>
        <name>substrate</name>
    </ligand>
</feature>
<reference evidence="13 14" key="1">
    <citation type="submission" date="2017-04" db="EMBL/GenBank/DDBJ databases">
        <authorList>
            <person name="Afonso C.L."/>
            <person name="Miller P.J."/>
            <person name="Scott M.A."/>
            <person name="Spackman E."/>
            <person name="Goraichik I."/>
            <person name="Dimitrov K.M."/>
            <person name="Suarez D.L."/>
            <person name="Swayne D.E."/>
        </authorList>
    </citation>
    <scope>NUCLEOTIDE SEQUENCE [LARGE SCALE GENOMIC DNA]</scope>
    <source>
        <strain evidence="13 14">DSM 22418</strain>
    </source>
</reference>
<feature type="binding site" evidence="12">
    <location>
        <position position="186"/>
    </location>
    <ligand>
        <name>ATP</name>
        <dbReference type="ChEBI" id="CHEBI:30616"/>
    </ligand>
</feature>
<feature type="binding site" evidence="12">
    <location>
        <begin position="13"/>
        <end position="15"/>
    </location>
    <ligand>
        <name>substrate</name>
    </ligand>
</feature>
<keyword evidence="6 12" id="KW-0547">Nucleotide-binding</keyword>
<feature type="binding site" evidence="12">
    <location>
        <position position="289"/>
    </location>
    <ligand>
        <name>K(+)</name>
        <dbReference type="ChEBI" id="CHEBI:29103"/>
    </ligand>
</feature>
<evidence type="ECO:0000256" key="3">
    <source>
        <dbReference type="ARBA" id="ARBA00016943"/>
    </source>
</evidence>
<dbReference type="EMBL" id="FXAU01000001">
    <property type="protein sequence ID" value="SMG12676.1"/>
    <property type="molecule type" value="Genomic_DNA"/>
</dbReference>
<dbReference type="PRINTS" id="PR00990">
    <property type="entry name" value="RIBOKINASE"/>
</dbReference>
<organism evidence="13 14">
    <name type="scientific">Sphingobacterium psychroaquaticum</name>
    <dbReference type="NCBI Taxonomy" id="561061"/>
    <lineage>
        <taxon>Bacteria</taxon>
        <taxon>Pseudomonadati</taxon>
        <taxon>Bacteroidota</taxon>
        <taxon>Sphingobacteriia</taxon>
        <taxon>Sphingobacteriales</taxon>
        <taxon>Sphingobacteriaceae</taxon>
        <taxon>Sphingobacterium</taxon>
    </lineage>
</organism>
<dbReference type="GO" id="GO:0019303">
    <property type="term" value="P:D-ribose catabolic process"/>
    <property type="evidence" value="ECO:0007669"/>
    <property type="project" value="UniProtKB-UniRule"/>
</dbReference>
<evidence type="ECO:0000256" key="7">
    <source>
        <dbReference type="ARBA" id="ARBA00022777"/>
    </source>
</evidence>
<keyword evidence="8 12" id="KW-0067">ATP-binding</keyword>
<comment type="activity regulation">
    <text evidence="12">Activated by a monovalent cation that binds near, but not in, the active site. The most likely occupant of the site in vivo is potassium. Ion binding induces a conformational change that may alter substrate affinity.</text>
</comment>
<feature type="binding site" evidence="12">
    <location>
        <position position="287"/>
    </location>
    <ligand>
        <name>K(+)</name>
        <dbReference type="ChEBI" id="CHEBI:29103"/>
    </ligand>
</feature>
<keyword evidence="12" id="KW-0963">Cytoplasm</keyword>
<evidence type="ECO:0000256" key="6">
    <source>
        <dbReference type="ARBA" id="ARBA00022741"/>
    </source>
</evidence>
<dbReference type="Proteomes" id="UP000192980">
    <property type="component" value="Unassembled WGS sequence"/>
</dbReference>
<dbReference type="InterPro" id="IPR002139">
    <property type="entry name" value="Ribo/fructo_kinase"/>
</dbReference>
<dbReference type="STRING" id="561061.SAMN05660862_0717"/>
<keyword evidence="9 12" id="KW-0460">Magnesium</keyword>
<evidence type="ECO:0000256" key="5">
    <source>
        <dbReference type="ARBA" id="ARBA00022723"/>
    </source>
</evidence>
<comment type="caution">
    <text evidence="12">Lacks conserved residue(s) required for the propagation of feature annotation.</text>
</comment>
<proteinExistence type="inferred from homology"/>
<dbReference type="UniPathway" id="UPA00916">
    <property type="reaction ID" value="UER00889"/>
</dbReference>
<evidence type="ECO:0000313" key="13">
    <source>
        <dbReference type="EMBL" id="SMG12676.1"/>
    </source>
</evidence>
<evidence type="ECO:0000256" key="1">
    <source>
        <dbReference type="ARBA" id="ARBA00005380"/>
    </source>
</evidence>
<dbReference type="SUPFAM" id="SSF53613">
    <property type="entry name" value="Ribokinase-like"/>
    <property type="match status" value="1"/>
</dbReference>
<evidence type="ECO:0000256" key="2">
    <source>
        <dbReference type="ARBA" id="ARBA00012035"/>
    </source>
</evidence>
<evidence type="ECO:0000313" key="14">
    <source>
        <dbReference type="Proteomes" id="UP000192980"/>
    </source>
</evidence>
<dbReference type="Gene3D" id="3.40.1190.20">
    <property type="match status" value="1"/>
</dbReference>
<dbReference type="OrthoDB" id="9775849at2"/>
<feature type="active site" description="Proton acceptor" evidence="12">
    <location>
        <position position="254"/>
    </location>
</feature>
<comment type="similarity">
    <text evidence="12">Belongs to the carbohydrate kinase PfkB family. Ribokinase subfamily.</text>
</comment>
<sequence>MKQKKIIVIGSSNTDMVVKTSNFPKPGETVLGGEFLMNPGGKGANQAVAAARLGANVSFVGRVGNDLFGKEAVAHLQEEGIDVTHIEYDAKLSSGIALITVDQKAENTIVVASGANNALHVDDYSKLDALIDADAIVLMQLEIPLETVRQMAQYAKSRGALVVLNPAPAAELAADILQFVDIITPNEHEISTLTQTEVTDAETAGKAASLLAAKGPAIVLVTMGSKGVLLFQENNQHAFAAEKIVAVDTTAAGDVFNGAFVAFLSKGYSLHQAIALANHAAGISVTRNGAQSSAPFLHELSIDF</sequence>
<dbReference type="EC" id="2.7.1.15" evidence="2 12"/>
<evidence type="ECO:0000256" key="4">
    <source>
        <dbReference type="ARBA" id="ARBA00022679"/>
    </source>
</evidence>
<feature type="binding site" evidence="12">
    <location>
        <position position="254"/>
    </location>
    <ligand>
        <name>substrate</name>
    </ligand>
</feature>
<feature type="binding site" evidence="12">
    <location>
        <position position="278"/>
    </location>
    <ligand>
        <name>ATP</name>
        <dbReference type="ChEBI" id="CHEBI:30616"/>
    </ligand>
</feature>
<gene>
    <name evidence="12" type="primary">rbsK</name>
    <name evidence="13" type="ORF">SAMN05660862_0717</name>
</gene>
<evidence type="ECO:0000256" key="12">
    <source>
        <dbReference type="HAMAP-Rule" id="MF_01987"/>
    </source>
</evidence>
<dbReference type="GO" id="GO:0005524">
    <property type="term" value="F:ATP binding"/>
    <property type="evidence" value="ECO:0007669"/>
    <property type="project" value="UniProtKB-UniRule"/>
</dbReference>
<dbReference type="HAMAP" id="MF_01987">
    <property type="entry name" value="Ribokinase"/>
    <property type="match status" value="1"/>
</dbReference>
<keyword evidence="10 12" id="KW-0630">Potassium</keyword>
<dbReference type="InterPro" id="IPR011877">
    <property type="entry name" value="Ribokinase"/>
</dbReference>
<dbReference type="CDD" id="cd01174">
    <property type="entry name" value="ribokinase"/>
    <property type="match status" value="1"/>
</dbReference>
<feature type="binding site" evidence="12">
    <location>
        <begin position="253"/>
        <end position="254"/>
    </location>
    <ligand>
        <name>ATP</name>
        <dbReference type="ChEBI" id="CHEBI:30616"/>
    </ligand>
</feature>
<feature type="binding site" evidence="12">
    <location>
        <begin position="222"/>
        <end position="227"/>
    </location>
    <ligand>
        <name>ATP</name>
        <dbReference type="ChEBI" id="CHEBI:30616"/>
    </ligand>
</feature>
<feature type="binding site" evidence="12">
    <location>
        <position position="284"/>
    </location>
    <ligand>
        <name>K(+)</name>
        <dbReference type="ChEBI" id="CHEBI:29103"/>
    </ligand>
</feature>
<feature type="binding site" evidence="12">
    <location>
        <position position="248"/>
    </location>
    <ligand>
        <name>K(+)</name>
        <dbReference type="ChEBI" id="CHEBI:29103"/>
    </ligand>
</feature>
<keyword evidence="11 12" id="KW-0119">Carbohydrate metabolism</keyword>
<dbReference type="NCBIfam" id="TIGR02152">
    <property type="entry name" value="D_ribokin_bact"/>
    <property type="match status" value="1"/>
</dbReference>
<evidence type="ECO:0000256" key="11">
    <source>
        <dbReference type="ARBA" id="ARBA00023277"/>
    </source>
</evidence>
<dbReference type="PANTHER" id="PTHR10584:SF166">
    <property type="entry name" value="RIBOKINASE"/>
    <property type="match status" value="1"/>
</dbReference>
<dbReference type="InterPro" id="IPR011611">
    <property type="entry name" value="PfkB_dom"/>
</dbReference>
<protein>
    <recommendedName>
        <fullName evidence="3 12">Ribokinase</fullName>
        <shortName evidence="12">RK</shortName>
        <ecNumber evidence="2 12">2.7.1.15</ecNumber>
    </recommendedName>
</protein>
<dbReference type="RefSeq" id="WP_085471573.1">
    <property type="nucleotide sequence ID" value="NZ_CP038029.1"/>
</dbReference>
<name>A0A1X7IER6_9SPHI</name>
<dbReference type="PANTHER" id="PTHR10584">
    <property type="entry name" value="SUGAR KINASE"/>
    <property type="match status" value="1"/>
</dbReference>